<dbReference type="PANTHER" id="PTHR42916">
    <property type="entry name" value="2-SUCCINYL-5-ENOLPYRUVYL-6-HYDROXY-3-CYCLOHEXENE-1-CARBOXYLATE SYNTHASE"/>
    <property type="match status" value="1"/>
</dbReference>
<keyword evidence="2" id="KW-0479">Metal-binding</keyword>
<dbReference type="SUPFAM" id="SSF52518">
    <property type="entry name" value="Thiamin diphosphate-binding fold (THDP-binding)"/>
    <property type="match status" value="2"/>
</dbReference>
<evidence type="ECO:0000313" key="10">
    <source>
        <dbReference type="EMBL" id="CAB4737323.1"/>
    </source>
</evidence>
<dbReference type="Pfam" id="PF02775">
    <property type="entry name" value="TPP_enzyme_C"/>
    <property type="match status" value="1"/>
</dbReference>
<feature type="domain" description="Menaquinone biosynthesis protein MenD middle" evidence="8">
    <location>
        <begin position="189"/>
        <end position="359"/>
    </location>
</feature>
<proteinExistence type="inferred from homology"/>
<dbReference type="InterPro" id="IPR004433">
    <property type="entry name" value="MenaQ_synth_MenD"/>
</dbReference>
<dbReference type="CDD" id="cd07037">
    <property type="entry name" value="TPP_PYR_MenD"/>
    <property type="match status" value="1"/>
</dbReference>
<dbReference type="AlphaFoldDB" id="A0A6J6FGS1"/>
<dbReference type="InterPro" id="IPR029061">
    <property type="entry name" value="THDP-binding"/>
</dbReference>
<dbReference type="PANTHER" id="PTHR42916:SF1">
    <property type="entry name" value="PROTEIN PHYLLO, CHLOROPLASTIC"/>
    <property type="match status" value="1"/>
</dbReference>
<feature type="domain" description="Thiamine pyrophosphate enzyme TPP-binding" evidence="6">
    <location>
        <begin position="375"/>
        <end position="497"/>
    </location>
</feature>
<evidence type="ECO:0000313" key="9">
    <source>
        <dbReference type="EMBL" id="CAB4586535.1"/>
    </source>
</evidence>
<dbReference type="CDD" id="cd02009">
    <property type="entry name" value="TPP_SHCHC_synthase"/>
    <property type="match status" value="1"/>
</dbReference>
<dbReference type="Gene3D" id="3.40.50.1220">
    <property type="entry name" value="TPP-binding domain"/>
    <property type="match status" value="1"/>
</dbReference>
<evidence type="ECO:0000256" key="2">
    <source>
        <dbReference type="ARBA" id="ARBA00022723"/>
    </source>
</evidence>
<keyword evidence="4" id="KW-0786">Thiamine pyrophosphate</keyword>
<dbReference type="EMBL" id="CAEZZB010000002">
    <property type="protein sequence ID" value="CAB4737323.1"/>
    <property type="molecule type" value="Genomic_DNA"/>
</dbReference>
<evidence type="ECO:0000259" key="8">
    <source>
        <dbReference type="Pfam" id="PF16582"/>
    </source>
</evidence>
<evidence type="ECO:0000259" key="7">
    <source>
        <dbReference type="Pfam" id="PF02776"/>
    </source>
</evidence>
<evidence type="ECO:0000256" key="3">
    <source>
        <dbReference type="ARBA" id="ARBA00022842"/>
    </source>
</evidence>
<evidence type="ECO:0000256" key="4">
    <source>
        <dbReference type="ARBA" id="ARBA00023052"/>
    </source>
</evidence>
<dbReference type="InterPro" id="IPR012001">
    <property type="entry name" value="Thiamin_PyroP_enz_TPP-bd_dom"/>
</dbReference>
<accession>A0A6J6FGS1</accession>
<dbReference type="GO" id="GO:0030976">
    <property type="term" value="F:thiamine pyrophosphate binding"/>
    <property type="evidence" value="ECO:0007669"/>
    <property type="project" value="InterPro"/>
</dbReference>
<dbReference type="GO" id="GO:0009234">
    <property type="term" value="P:menaquinone biosynthetic process"/>
    <property type="evidence" value="ECO:0007669"/>
    <property type="project" value="InterPro"/>
</dbReference>
<dbReference type="PIRSF" id="PIRSF004983">
    <property type="entry name" value="MenD"/>
    <property type="match status" value="1"/>
</dbReference>
<organism evidence="9">
    <name type="scientific">freshwater metagenome</name>
    <dbReference type="NCBI Taxonomy" id="449393"/>
    <lineage>
        <taxon>unclassified sequences</taxon>
        <taxon>metagenomes</taxon>
        <taxon>ecological metagenomes</taxon>
    </lineage>
</organism>
<evidence type="ECO:0000256" key="1">
    <source>
        <dbReference type="ARBA" id="ARBA00022679"/>
    </source>
</evidence>
<dbReference type="Pfam" id="PF02776">
    <property type="entry name" value="TPP_enzyme_N"/>
    <property type="match status" value="1"/>
</dbReference>
<feature type="domain" description="Thiamine pyrophosphate enzyme N-terminal TPP-binding" evidence="7">
    <location>
        <begin position="7"/>
        <end position="120"/>
    </location>
</feature>
<dbReference type="Pfam" id="PF16582">
    <property type="entry name" value="TPP_enzyme_M_2"/>
    <property type="match status" value="1"/>
</dbReference>
<dbReference type="GO" id="GO:0070204">
    <property type="term" value="F:2-succinyl-5-enolpyruvyl-6-hydroxy-3-cyclohexene-1-carboxylic-acid synthase activity"/>
    <property type="evidence" value="ECO:0007669"/>
    <property type="project" value="InterPro"/>
</dbReference>
<gene>
    <name evidence="9" type="ORF">UFOPK1795_00289</name>
    <name evidence="10" type="ORF">UFOPK2816_00050</name>
</gene>
<evidence type="ECO:0000256" key="5">
    <source>
        <dbReference type="ARBA" id="ARBA00023211"/>
    </source>
</evidence>
<dbReference type="HAMAP" id="MF_01659">
    <property type="entry name" value="MenD"/>
    <property type="match status" value="1"/>
</dbReference>
<evidence type="ECO:0000259" key="6">
    <source>
        <dbReference type="Pfam" id="PF02775"/>
    </source>
</evidence>
<name>A0A6J6FGS1_9ZZZZ</name>
<dbReference type="EMBL" id="CAEZUG010000009">
    <property type="protein sequence ID" value="CAB4586535.1"/>
    <property type="molecule type" value="Genomic_DNA"/>
</dbReference>
<keyword evidence="3" id="KW-0460">Magnesium</keyword>
<dbReference type="NCBIfam" id="TIGR00173">
    <property type="entry name" value="menD"/>
    <property type="match status" value="1"/>
</dbReference>
<protein>
    <submittedName>
        <fullName evidence="9">Unannotated protein</fullName>
    </submittedName>
</protein>
<dbReference type="InterPro" id="IPR032264">
    <property type="entry name" value="MenD_middle"/>
</dbReference>
<sequence>MSTSTSLARVIVRQIIEAGITDVVISPGSRNAPLSLAFNAAATRGLIKIHIRIDERTAAFFALGLVKSTGRPVPVVCTSGTAVANYHPAVLEANHTNAALLVLTADRPAMLRRTGANQTTEQARIFGKAVRYFADVDGPVFPMELPLDSMRFGPVHLNLQFNEPLLPDDSADWLDEITISPVVFKPRKKTSTLKIQATRGVLVIGHDRGGLSVDEVTKFANKLNWPIIAEDPLSFPNAVAHASILLTSPQVRSVLVPQAAIVIGRTTLSRSVNALIGLAPVTYVIDPRIATVDSDRYGDKRFTEIPNLDCVMASDDWTAQWQKYSQRCAKLINDMGGWNEAAISREIAARIPDGSAIFISSSRPIRDLEGFAKPRSGLTTYANRGLAGIDGNISTALGIASGHEQSFAVIGDLAFLHDITGLITREDINCRFIVINNDGGGIFSTLPQRGVEGFETVFGTPHGLDPAAIAQSFGVEATTISSIAELRKFLAAPVKGVSVVVAKVPSREANADNLQSIYKEIASI</sequence>
<dbReference type="Gene3D" id="3.40.50.970">
    <property type="match status" value="2"/>
</dbReference>
<dbReference type="InterPro" id="IPR011766">
    <property type="entry name" value="TPP_enzyme_TPP-bd"/>
</dbReference>
<keyword evidence="5" id="KW-0464">Manganese</keyword>
<dbReference type="GO" id="GO:0046872">
    <property type="term" value="F:metal ion binding"/>
    <property type="evidence" value="ECO:0007669"/>
    <property type="project" value="UniProtKB-KW"/>
</dbReference>
<keyword evidence="1" id="KW-0808">Transferase</keyword>
<reference evidence="9" key="1">
    <citation type="submission" date="2020-05" db="EMBL/GenBank/DDBJ databases">
        <authorList>
            <person name="Chiriac C."/>
            <person name="Salcher M."/>
            <person name="Ghai R."/>
            <person name="Kavagutti S V."/>
        </authorList>
    </citation>
    <scope>NUCLEOTIDE SEQUENCE</scope>
</reference>